<gene>
    <name evidence="1" type="ORF">KP004_14810</name>
</gene>
<accession>A0ABX8J291</accession>
<dbReference type="RefSeq" id="WP_216799269.1">
    <property type="nucleotide sequence ID" value="NZ_CP076723.1"/>
</dbReference>
<sequence>MLLVAVAFAGCDKKEAQEASKATQTAPAAPAQPGQQLVLVDFGPKATPVGKDFNIQPNGESALWAKAENVTPSTVIVLNNVQMKSNPKKEGNAITCFVPKSAYSAAGEYPVFLLDTKTGSKSNELKLVVK</sequence>
<protein>
    <recommendedName>
        <fullName evidence="3">Lipoprotein</fullName>
    </recommendedName>
</protein>
<evidence type="ECO:0000313" key="1">
    <source>
        <dbReference type="EMBL" id="QWV92464.1"/>
    </source>
</evidence>
<proteinExistence type="predicted"/>
<dbReference type="Proteomes" id="UP000683557">
    <property type="component" value="Chromosome"/>
</dbReference>
<keyword evidence="2" id="KW-1185">Reference proteome</keyword>
<evidence type="ECO:0000313" key="2">
    <source>
        <dbReference type="Proteomes" id="UP000683557"/>
    </source>
</evidence>
<dbReference type="EMBL" id="CP076723">
    <property type="protein sequence ID" value="QWV92464.1"/>
    <property type="molecule type" value="Genomic_DNA"/>
</dbReference>
<evidence type="ECO:0008006" key="3">
    <source>
        <dbReference type="Google" id="ProtNLM"/>
    </source>
</evidence>
<name>A0ABX8J291_9BACT</name>
<reference evidence="1 2" key="1">
    <citation type="submission" date="2021-06" db="EMBL/GenBank/DDBJ databases">
        <title>Gemonas diversity in paddy soil.</title>
        <authorList>
            <person name="Liu G."/>
        </authorList>
    </citation>
    <scope>NUCLEOTIDE SEQUENCE [LARGE SCALE GENOMIC DNA]</scope>
    <source>
        <strain evidence="1 2">RG10</strain>
    </source>
</reference>
<organism evidence="1 2">
    <name type="scientific">Geomonas oryzisoli</name>
    <dbReference type="NCBI Taxonomy" id="2847992"/>
    <lineage>
        <taxon>Bacteria</taxon>
        <taxon>Pseudomonadati</taxon>
        <taxon>Thermodesulfobacteriota</taxon>
        <taxon>Desulfuromonadia</taxon>
        <taxon>Geobacterales</taxon>
        <taxon>Geobacteraceae</taxon>
        <taxon>Geomonas</taxon>
    </lineage>
</organism>